<name>A0A158IEK2_9BURK</name>
<dbReference type="STRING" id="326474.AWB65_04690"/>
<evidence type="ECO:0000313" key="2">
    <source>
        <dbReference type="Proteomes" id="UP000054977"/>
    </source>
</evidence>
<dbReference type="Proteomes" id="UP000054977">
    <property type="component" value="Unassembled WGS sequence"/>
</dbReference>
<gene>
    <name evidence="1" type="ORF">AWB65_04690</name>
</gene>
<reference evidence="1" key="1">
    <citation type="submission" date="2016-01" db="EMBL/GenBank/DDBJ databases">
        <authorList>
            <person name="Peeters C."/>
        </authorList>
    </citation>
    <scope>NUCLEOTIDE SEQUENCE [LARGE SCALE GENOMIC DNA]</scope>
    <source>
        <strain evidence="1">LMG 22934</strain>
    </source>
</reference>
<dbReference type="OrthoDB" id="8777817at2"/>
<dbReference type="AlphaFoldDB" id="A0A158IEK2"/>
<keyword evidence="2" id="KW-1185">Reference proteome</keyword>
<comment type="caution">
    <text evidence="1">The sequence shown here is derived from an EMBL/GenBank/DDBJ whole genome shotgun (WGS) entry which is preliminary data.</text>
</comment>
<dbReference type="EMBL" id="FCNW02000031">
    <property type="protein sequence ID" value="SAL54984.1"/>
    <property type="molecule type" value="Genomic_DNA"/>
</dbReference>
<proteinExistence type="predicted"/>
<evidence type="ECO:0000313" key="1">
    <source>
        <dbReference type="EMBL" id="SAL54984.1"/>
    </source>
</evidence>
<protein>
    <submittedName>
        <fullName evidence="1">Uncharacterized protein</fullName>
    </submittedName>
</protein>
<dbReference type="RefSeq" id="WP_087669412.1">
    <property type="nucleotide sequence ID" value="NZ_FCNW02000031.1"/>
</dbReference>
<accession>A0A158IEK2</accession>
<sequence length="82" mass="9415">MSVIAQDEKADFLVILSRHQLNEDDFMLEETVNMDIVDDVYPLQGHLTIVRKSTLKQKAYRTGHGTKWTSEFEKDLNKGAFG</sequence>
<organism evidence="1 2">
    <name type="scientific">Caballeronia humi</name>
    <dbReference type="NCBI Taxonomy" id="326474"/>
    <lineage>
        <taxon>Bacteria</taxon>
        <taxon>Pseudomonadati</taxon>
        <taxon>Pseudomonadota</taxon>
        <taxon>Betaproteobacteria</taxon>
        <taxon>Burkholderiales</taxon>
        <taxon>Burkholderiaceae</taxon>
        <taxon>Caballeronia</taxon>
    </lineage>
</organism>